<proteinExistence type="predicted"/>
<reference evidence="1 2" key="2">
    <citation type="submission" date="2013-02" db="EMBL/GenBank/DDBJ databases">
        <title>The Genome Sequence of Plasmodium falciparum Tanzania (2000708).</title>
        <authorList>
            <consortium name="The Broad Institute Genome Sequencing Platform"/>
            <consortium name="The Broad Institute Genome Sequencing Center for Infectious Disease"/>
            <person name="Neafsey D."/>
            <person name="Cheeseman I."/>
            <person name="Volkman S."/>
            <person name="Adams J."/>
            <person name="Walker B."/>
            <person name="Young S.K."/>
            <person name="Zeng Q."/>
            <person name="Gargeya S."/>
            <person name="Fitzgerald M."/>
            <person name="Haas B."/>
            <person name="Abouelleil A."/>
            <person name="Alvarado L."/>
            <person name="Arachchi H.M."/>
            <person name="Berlin A.M."/>
            <person name="Chapman S.B."/>
            <person name="Dewar J."/>
            <person name="Goldberg J."/>
            <person name="Griggs A."/>
            <person name="Gujja S."/>
            <person name="Hansen M."/>
            <person name="Howarth C."/>
            <person name="Imamovic A."/>
            <person name="Larimer J."/>
            <person name="McCowan C."/>
            <person name="Murphy C."/>
            <person name="Neiman D."/>
            <person name="Pearson M."/>
            <person name="Priest M."/>
            <person name="Roberts A."/>
            <person name="Saif S."/>
            <person name="Shea T."/>
            <person name="Sisk P."/>
            <person name="Sykes S."/>
            <person name="Wortman J."/>
            <person name="Nusbaum C."/>
            <person name="Birren B."/>
        </authorList>
    </citation>
    <scope>NUCLEOTIDE SEQUENCE [LARGE SCALE GENOMIC DNA]</scope>
    <source>
        <strain evidence="2">Tanzania (2000708)</strain>
    </source>
</reference>
<dbReference type="AlphaFoldDB" id="A0A024W808"/>
<sequence length="29" mass="3510">MKEEKYEEARKIIEKKNIKDTVTTSKIQQ</sequence>
<evidence type="ECO:0000313" key="1">
    <source>
        <dbReference type="EMBL" id="ETW36306.1"/>
    </source>
</evidence>
<name>A0A024W808_PLAFA</name>
<evidence type="ECO:0000313" key="2">
    <source>
        <dbReference type="Proteomes" id="UP000030708"/>
    </source>
</evidence>
<accession>A0A024W808</accession>
<protein>
    <submittedName>
        <fullName evidence="1">Uncharacterized protein</fullName>
    </submittedName>
</protein>
<gene>
    <name evidence="1" type="ORF">PFTANZ_03010</name>
</gene>
<organism evidence="1 2">
    <name type="scientific">Plasmodium falciparum Tanzania</name>
    <name type="common">2000708</name>
    <dbReference type="NCBI Taxonomy" id="1036725"/>
    <lineage>
        <taxon>Eukaryota</taxon>
        <taxon>Sar</taxon>
        <taxon>Alveolata</taxon>
        <taxon>Apicomplexa</taxon>
        <taxon>Aconoidasida</taxon>
        <taxon>Haemosporida</taxon>
        <taxon>Plasmodiidae</taxon>
        <taxon>Plasmodium</taxon>
        <taxon>Plasmodium (Laverania)</taxon>
    </lineage>
</organism>
<dbReference type="EMBL" id="KI926422">
    <property type="protein sequence ID" value="ETW36306.1"/>
    <property type="molecule type" value="Genomic_DNA"/>
</dbReference>
<reference evidence="1 2" key="1">
    <citation type="submission" date="2013-02" db="EMBL/GenBank/DDBJ databases">
        <title>The Genome Annotation of Plasmodium falciparum Tanzania (2000708).</title>
        <authorList>
            <consortium name="The Broad Institute Genome Sequencing Platform"/>
            <consortium name="The Broad Institute Genome Sequencing Center for Infectious Disease"/>
            <person name="Neafsey D."/>
            <person name="Hoffman S."/>
            <person name="Volkman S."/>
            <person name="Rosenthal P."/>
            <person name="Walker B."/>
            <person name="Young S.K."/>
            <person name="Zeng Q."/>
            <person name="Gargeya S."/>
            <person name="Fitzgerald M."/>
            <person name="Haas B."/>
            <person name="Abouelleil A."/>
            <person name="Allen A.W."/>
            <person name="Alvarado L."/>
            <person name="Arachchi H.M."/>
            <person name="Berlin A.M."/>
            <person name="Chapman S.B."/>
            <person name="Gainer-Dewar J."/>
            <person name="Goldberg J."/>
            <person name="Griggs A."/>
            <person name="Gujja S."/>
            <person name="Hansen M."/>
            <person name="Howarth C."/>
            <person name="Imamovic A."/>
            <person name="Ireland A."/>
            <person name="Larimer J."/>
            <person name="McCowan C."/>
            <person name="Murphy C."/>
            <person name="Pearson M."/>
            <person name="Poon T.W."/>
            <person name="Priest M."/>
            <person name="Roberts A."/>
            <person name="Saif S."/>
            <person name="Shea T."/>
            <person name="Sisk P."/>
            <person name="Sykes S."/>
            <person name="Wortman J."/>
            <person name="Nusbaum C."/>
            <person name="Birren B."/>
        </authorList>
    </citation>
    <scope>NUCLEOTIDE SEQUENCE [LARGE SCALE GENOMIC DNA]</scope>
    <source>
        <strain evidence="2">Tanzania (2000708)</strain>
    </source>
</reference>
<dbReference type="Proteomes" id="UP000030708">
    <property type="component" value="Unassembled WGS sequence"/>
</dbReference>